<reference evidence="2" key="1">
    <citation type="submission" date="2022-08" db="EMBL/GenBank/DDBJ databases">
        <title>Genomic analyses of the natural microbiome of Caenorhabditis elegans.</title>
        <authorList>
            <person name="Samuel B."/>
        </authorList>
    </citation>
    <scope>NUCLEOTIDE SEQUENCE</scope>
    <source>
        <strain evidence="2">BIGb0277</strain>
    </source>
</reference>
<dbReference type="GO" id="GO:0009036">
    <property type="term" value="F:type II site-specific deoxyribonuclease activity"/>
    <property type="evidence" value="ECO:0007669"/>
    <property type="project" value="InterPro"/>
</dbReference>
<evidence type="ECO:0000313" key="2">
    <source>
        <dbReference type="EMBL" id="MCS4281112.1"/>
    </source>
</evidence>
<dbReference type="EMBL" id="JANUEK010000008">
    <property type="protein sequence ID" value="MCS4281112.1"/>
    <property type="molecule type" value="Genomic_DNA"/>
</dbReference>
<dbReference type="AlphaFoldDB" id="A0AAW5PLR7"/>
<dbReference type="InterPro" id="IPR011335">
    <property type="entry name" value="Restrct_endonuc-II-like"/>
</dbReference>
<dbReference type="GO" id="GO:0003677">
    <property type="term" value="F:DNA binding"/>
    <property type="evidence" value="ECO:0007669"/>
    <property type="project" value="InterPro"/>
</dbReference>
<gene>
    <name evidence="2" type="ORF">M2412_003128</name>
</gene>
<comment type="caution">
    <text evidence="2">The sequence shown here is derived from an EMBL/GenBank/DDBJ whole genome shotgun (WGS) entry which is preliminary data.</text>
</comment>
<sequence>MKQGSLSEYFQGVAAKRLTEVEANVLKSNQHEFNGVKALREMLGEPDGKVPYSSKMMYLSDGQSEPVVEDAVLTWYDSRQRGREERGVMREEYRLYFPSTSVSGSFGAGDLLVIAHCQDGSLLLIVAKAGSTISQQVAWLLGLDLTGSDYDIKSERDFDTQQLGFASRIVLESIGIDIGWVDDSHLDEMLIKFGGEFPTTLQFSAFSRSKCRHADPREDPDHALMTWMEREEVLFRALERHIVSKRLVEGFFTSCNQPDVDSFVSYSLSVQNRRKSRVGLTLENHLEHIFKASKLNNSRTARTENRSKPDFLFPDERSYHDPRFDPRKLIMLGVKSTCKDRWRQVLSEADRVRTKHLLTLEAPISSHQTDEMRAKYLQLVVPRSLHGAYSSFQRSYLYDLSTFIKFAQGLAVS</sequence>
<accession>A0AAW5PLR7</accession>
<dbReference type="InterPro" id="IPR038365">
    <property type="entry name" value="EcoRII_C_sf"/>
</dbReference>
<evidence type="ECO:0000259" key="1">
    <source>
        <dbReference type="Pfam" id="PF09019"/>
    </source>
</evidence>
<evidence type="ECO:0000313" key="3">
    <source>
        <dbReference type="Proteomes" id="UP001320691"/>
    </source>
</evidence>
<dbReference type="Pfam" id="PF09019">
    <property type="entry name" value="EcoRII-C"/>
    <property type="match status" value="1"/>
</dbReference>
<name>A0AAW5PLR7_9GAMM</name>
<dbReference type="InterPro" id="IPR015109">
    <property type="entry name" value="Restrct_endonuc_II_EcoRII_C"/>
</dbReference>
<organism evidence="2 3">
    <name type="scientific">Stenotrophomonas rhizophila</name>
    <dbReference type="NCBI Taxonomy" id="216778"/>
    <lineage>
        <taxon>Bacteria</taxon>
        <taxon>Pseudomonadati</taxon>
        <taxon>Pseudomonadota</taxon>
        <taxon>Gammaproteobacteria</taxon>
        <taxon>Lysobacterales</taxon>
        <taxon>Lysobacteraceae</taxon>
        <taxon>Stenotrophomonas</taxon>
    </lineage>
</organism>
<dbReference type="SUPFAM" id="SSF52980">
    <property type="entry name" value="Restriction endonuclease-like"/>
    <property type="match status" value="1"/>
</dbReference>
<dbReference type="RefSeq" id="WP_259261671.1">
    <property type="nucleotide sequence ID" value="NZ_JANUEK010000008.1"/>
</dbReference>
<dbReference type="Proteomes" id="UP001320691">
    <property type="component" value="Unassembled WGS sequence"/>
</dbReference>
<dbReference type="GO" id="GO:0009307">
    <property type="term" value="P:DNA restriction-modification system"/>
    <property type="evidence" value="ECO:0007669"/>
    <property type="project" value="InterPro"/>
</dbReference>
<proteinExistence type="predicted"/>
<feature type="domain" description="Restriction endonuclease type II EcoRII C-terminal" evidence="1">
    <location>
        <begin position="235"/>
        <end position="404"/>
    </location>
</feature>
<dbReference type="Gene3D" id="3.40.91.80">
    <property type="match status" value="1"/>
</dbReference>
<protein>
    <recommendedName>
        <fullName evidence="1">Restriction endonuclease type II EcoRII C-terminal domain-containing protein</fullName>
    </recommendedName>
</protein>